<dbReference type="OrthoDB" id="9803035at2"/>
<gene>
    <name evidence="5" type="ORF">EHO61_01355</name>
</gene>
<evidence type="ECO:0000256" key="3">
    <source>
        <dbReference type="ARBA" id="ARBA00023315"/>
    </source>
</evidence>
<dbReference type="GO" id="GO:0003841">
    <property type="term" value="F:1-acylglycerol-3-phosphate O-acyltransferase activity"/>
    <property type="evidence" value="ECO:0007669"/>
    <property type="project" value="TreeGrafter"/>
</dbReference>
<sequence>MNESAPQPGELESLFLIPREYARIFLKGLMNLIYDVEVQGVENIPESGGGVIVSNHTDNLDVIVQGTAVSRKIVYLGKYELFHPQEPFLELLKDPSFDHFPLSLVKTGLKTTFDAIGGYQGKTLLNWGGVPILRSHNITDSKSAAKYYEDLENYMVDLVQKGELISVYPEGTRSEDGKLGSFKALAAKIAIRAGVPIIPSGIHGAWRMTKLDSFLTGKVFKTKIVYKIGRPILPAEFPNEPVKRAAKLLTEELEHRVAELSGVDLSQEDSSNGNRNL</sequence>
<evidence type="ECO:0000313" key="6">
    <source>
        <dbReference type="Proteomes" id="UP000297855"/>
    </source>
</evidence>
<organism evidence="5 6">
    <name type="scientific">Leptospira fluminis</name>
    <dbReference type="NCBI Taxonomy" id="2484979"/>
    <lineage>
        <taxon>Bacteria</taxon>
        <taxon>Pseudomonadati</taxon>
        <taxon>Spirochaetota</taxon>
        <taxon>Spirochaetia</taxon>
        <taxon>Leptospirales</taxon>
        <taxon>Leptospiraceae</taxon>
        <taxon>Leptospira</taxon>
    </lineage>
</organism>
<accession>A0A4R9GT07</accession>
<dbReference type="SUPFAM" id="SSF69593">
    <property type="entry name" value="Glycerol-3-phosphate (1)-acyltransferase"/>
    <property type="match status" value="2"/>
</dbReference>
<evidence type="ECO:0000256" key="1">
    <source>
        <dbReference type="ARBA" id="ARBA00005189"/>
    </source>
</evidence>
<comment type="pathway">
    <text evidence="1">Lipid metabolism.</text>
</comment>
<evidence type="ECO:0000313" key="5">
    <source>
        <dbReference type="EMBL" id="TGK21910.1"/>
    </source>
</evidence>
<dbReference type="Pfam" id="PF01553">
    <property type="entry name" value="Acyltransferase"/>
    <property type="match status" value="1"/>
</dbReference>
<dbReference type="EMBL" id="RQEV01000002">
    <property type="protein sequence ID" value="TGK21910.1"/>
    <property type="molecule type" value="Genomic_DNA"/>
</dbReference>
<dbReference type="RefSeq" id="WP_135811854.1">
    <property type="nucleotide sequence ID" value="NZ_RQEV01000002.1"/>
</dbReference>
<comment type="caution">
    <text evidence="5">The sequence shown here is derived from an EMBL/GenBank/DDBJ whole genome shotgun (WGS) entry which is preliminary data.</text>
</comment>
<dbReference type="PANTHER" id="PTHR10434">
    <property type="entry name" value="1-ACYL-SN-GLYCEROL-3-PHOSPHATE ACYLTRANSFERASE"/>
    <property type="match status" value="1"/>
</dbReference>
<dbReference type="AlphaFoldDB" id="A0A4R9GT07"/>
<dbReference type="SMART" id="SM00563">
    <property type="entry name" value="PlsC"/>
    <property type="match status" value="1"/>
</dbReference>
<evidence type="ECO:0000259" key="4">
    <source>
        <dbReference type="SMART" id="SM00563"/>
    </source>
</evidence>
<dbReference type="PANTHER" id="PTHR10434:SF40">
    <property type="entry name" value="1-ACYL-SN-GLYCEROL-3-PHOSPHATE ACYLTRANSFERASE"/>
    <property type="match status" value="1"/>
</dbReference>
<keyword evidence="3 5" id="KW-0012">Acyltransferase</keyword>
<keyword evidence="2 5" id="KW-0808">Transferase</keyword>
<dbReference type="GO" id="GO:0006654">
    <property type="term" value="P:phosphatidic acid biosynthetic process"/>
    <property type="evidence" value="ECO:0007669"/>
    <property type="project" value="TreeGrafter"/>
</dbReference>
<reference evidence="5" key="1">
    <citation type="journal article" date="2019" name="PLoS Negl. Trop. Dis.">
        <title>Revisiting the worldwide diversity of Leptospira species in the environment.</title>
        <authorList>
            <person name="Vincent A.T."/>
            <person name="Schiettekatte O."/>
            <person name="Bourhy P."/>
            <person name="Veyrier F.J."/>
            <person name="Picardeau M."/>
        </authorList>
    </citation>
    <scope>NUCLEOTIDE SEQUENCE [LARGE SCALE GENOMIC DNA]</scope>
    <source>
        <strain evidence="5">SCS5</strain>
    </source>
</reference>
<dbReference type="InterPro" id="IPR002123">
    <property type="entry name" value="Plipid/glycerol_acylTrfase"/>
</dbReference>
<keyword evidence="6" id="KW-1185">Reference proteome</keyword>
<protein>
    <submittedName>
        <fullName evidence="5">1-acyl-sn-glycerol-3-phosphate acyltransferase</fullName>
    </submittedName>
</protein>
<feature type="domain" description="Phospholipid/glycerol acyltransferase" evidence="4">
    <location>
        <begin position="50"/>
        <end position="205"/>
    </location>
</feature>
<evidence type="ECO:0000256" key="2">
    <source>
        <dbReference type="ARBA" id="ARBA00022679"/>
    </source>
</evidence>
<dbReference type="Proteomes" id="UP000297855">
    <property type="component" value="Unassembled WGS sequence"/>
</dbReference>
<proteinExistence type="predicted"/>
<name>A0A4R9GT07_9LEPT</name>
<dbReference type="CDD" id="cd07989">
    <property type="entry name" value="LPLAT_AGPAT-like"/>
    <property type="match status" value="1"/>
</dbReference>